<dbReference type="PATRIC" id="fig|927665.4.peg.5024"/>
<organism evidence="9 10">
    <name type="scientific">Parabacteroides goldsteinii DSM 19448 = WAL 12034</name>
    <dbReference type="NCBI Taxonomy" id="927665"/>
    <lineage>
        <taxon>Bacteria</taxon>
        <taxon>Pseudomonadati</taxon>
        <taxon>Bacteroidota</taxon>
        <taxon>Bacteroidia</taxon>
        <taxon>Bacteroidales</taxon>
        <taxon>Tannerellaceae</taxon>
        <taxon>Parabacteroides</taxon>
    </lineage>
</organism>
<protein>
    <recommendedName>
        <fullName evidence="11">ABC3 transporter permease protein domain-containing protein</fullName>
    </recommendedName>
</protein>
<feature type="transmembrane region" description="Helical" evidence="6">
    <location>
        <begin position="654"/>
        <end position="678"/>
    </location>
</feature>
<dbReference type="Proteomes" id="UP000033047">
    <property type="component" value="Unassembled WGS sequence"/>
</dbReference>
<dbReference type="RefSeq" id="WP_046147822.1">
    <property type="nucleotide sequence ID" value="NZ_KQ033914.1"/>
</dbReference>
<keyword evidence="4 6" id="KW-1133">Transmembrane helix</keyword>
<gene>
    <name evidence="9" type="ORF">HMPREF1535_04898</name>
</gene>
<evidence type="ECO:0000256" key="3">
    <source>
        <dbReference type="ARBA" id="ARBA00022692"/>
    </source>
</evidence>
<feature type="domain" description="ABC3 transporter permease C-terminal" evidence="7">
    <location>
        <begin position="277"/>
        <end position="392"/>
    </location>
</feature>
<evidence type="ECO:0000256" key="4">
    <source>
        <dbReference type="ARBA" id="ARBA00022989"/>
    </source>
</evidence>
<evidence type="ECO:0000313" key="9">
    <source>
        <dbReference type="EMBL" id="KKB45614.1"/>
    </source>
</evidence>
<dbReference type="Pfam" id="PF02687">
    <property type="entry name" value="FtsX"/>
    <property type="match status" value="2"/>
</dbReference>
<evidence type="ECO:0000259" key="8">
    <source>
        <dbReference type="Pfam" id="PF12704"/>
    </source>
</evidence>
<dbReference type="GO" id="GO:0005886">
    <property type="term" value="C:plasma membrane"/>
    <property type="evidence" value="ECO:0007669"/>
    <property type="project" value="UniProtKB-SubCell"/>
</dbReference>
<comment type="caution">
    <text evidence="9">The sequence shown here is derived from an EMBL/GenBank/DDBJ whole genome shotgun (WGS) entry which is preliminary data.</text>
</comment>
<keyword evidence="2" id="KW-1003">Cell membrane</keyword>
<evidence type="ECO:0000256" key="6">
    <source>
        <dbReference type="SAM" id="Phobius"/>
    </source>
</evidence>
<evidence type="ECO:0000256" key="2">
    <source>
        <dbReference type="ARBA" id="ARBA00022475"/>
    </source>
</evidence>
<evidence type="ECO:0000259" key="7">
    <source>
        <dbReference type="Pfam" id="PF02687"/>
    </source>
</evidence>
<feature type="transmembrane region" description="Helical" evidence="6">
    <location>
        <begin position="12"/>
        <end position="36"/>
    </location>
</feature>
<dbReference type="EMBL" id="AQHV01000028">
    <property type="protein sequence ID" value="KKB45614.1"/>
    <property type="molecule type" value="Genomic_DNA"/>
</dbReference>
<dbReference type="AlphaFoldDB" id="A0A0F5IJ77"/>
<dbReference type="InterPro" id="IPR003838">
    <property type="entry name" value="ABC3_permease_C"/>
</dbReference>
<name>A0A0F5IJ77_9BACT</name>
<feature type="domain" description="MacB-like periplasmic core" evidence="8">
    <location>
        <begin position="17"/>
        <end position="221"/>
    </location>
</feature>
<accession>A0A0F5IJ77</accession>
<evidence type="ECO:0000313" key="10">
    <source>
        <dbReference type="Proteomes" id="UP000033047"/>
    </source>
</evidence>
<keyword evidence="5 6" id="KW-0472">Membrane</keyword>
<evidence type="ECO:0000256" key="5">
    <source>
        <dbReference type="ARBA" id="ARBA00023136"/>
    </source>
</evidence>
<feature type="transmembrane region" description="Helical" evidence="6">
    <location>
        <begin position="407"/>
        <end position="432"/>
    </location>
</feature>
<keyword evidence="3 6" id="KW-0812">Transmembrane</keyword>
<proteinExistence type="predicted"/>
<feature type="transmembrane region" description="Helical" evidence="6">
    <location>
        <begin position="318"/>
        <end position="344"/>
    </location>
</feature>
<dbReference type="Pfam" id="PF12704">
    <property type="entry name" value="MacB_PCD"/>
    <property type="match status" value="1"/>
</dbReference>
<dbReference type="STRING" id="927665.HMPREF1535_04898"/>
<dbReference type="GO" id="GO:0022857">
    <property type="term" value="F:transmembrane transporter activity"/>
    <property type="evidence" value="ECO:0007669"/>
    <property type="project" value="TreeGrafter"/>
</dbReference>
<feature type="transmembrane region" description="Helical" evidence="6">
    <location>
        <begin position="272"/>
        <end position="291"/>
    </location>
</feature>
<evidence type="ECO:0000256" key="1">
    <source>
        <dbReference type="ARBA" id="ARBA00004651"/>
    </source>
</evidence>
<dbReference type="PANTHER" id="PTHR30572:SF18">
    <property type="entry name" value="ABC-TYPE MACROLIDE FAMILY EXPORT SYSTEM PERMEASE COMPONENT 2"/>
    <property type="match status" value="1"/>
</dbReference>
<dbReference type="InterPro" id="IPR025857">
    <property type="entry name" value="MacB_PCD"/>
</dbReference>
<reference evidence="9 10" key="1">
    <citation type="submission" date="2013-04" db="EMBL/GenBank/DDBJ databases">
        <title>The Genome Sequence of Parabacteroides goldsteinii DSM 19448.</title>
        <authorList>
            <consortium name="The Broad Institute Genomics Platform"/>
            <person name="Earl A."/>
            <person name="Ward D."/>
            <person name="Feldgarden M."/>
            <person name="Gevers D."/>
            <person name="Martens E."/>
            <person name="Sakamoto M."/>
            <person name="Benno Y."/>
            <person name="Song Y."/>
            <person name="Liu C."/>
            <person name="Lee J."/>
            <person name="Bolanos M."/>
            <person name="Vaisanen M.L."/>
            <person name="Finegold S.M."/>
            <person name="Walker B."/>
            <person name="Young S."/>
            <person name="Zeng Q."/>
            <person name="Gargeya S."/>
            <person name="Fitzgerald M."/>
            <person name="Haas B."/>
            <person name="Abouelleil A."/>
            <person name="Allen A.W."/>
            <person name="Alvarado L."/>
            <person name="Arachchi H.M."/>
            <person name="Berlin A.M."/>
            <person name="Chapman S.B."/>
            <person name="Gainer-Dewar J."/>
            <person name="Goldberg J."/>
            <person name="Griggs A."/>
            <person name="Gujja S."/>
            <person name="Hansen M."/>
            <person name="Howarth C."/>
            <person name="Imamovic A."/>
            <person name="Ireland A."/>
            <person name="Larimer J."/>
            <person name="McCowan C."/>
            <person name="Murphy C."/>
            <person name="Pearson M."/>
            <person name="Poon T.W."/>
            <person name="Priest M."/>
            <person name="Roberts A."/>
            <person name="Saif S."/>
            <person name="Shea T."/>
            <person name="Sisk P."/>
            <person name="Sykes S."/>
            <person name="Wortman J."/>
            <person name="Nusbaum C."/>
            <person name="Birren B."/>
        </authorList>
    </citation>
    <scope>NUCLEOTIDE SEQUENCE [LARGE SCALE GENOMIC DNA]</scope>
    <source>
        <strain evidence="9 10">DSM 19448</strain>
    </source>
</reference>
<feature type="transmembrane region" description="Helical" evidence="6">
    <location>
        <begin position="364"/>
        <end position="386"/>
    </location>
</feature>
<dbReference type="HOGENOM" id="CLU_008713_1_0_10"/>
<evidence type="ECO:0008006" key="11">
    <source>
        <dbReference type="Google" id="ProtNLM"/>
    </source>
</evidence>
<feature type="transmembrane region" description="Helical" evidence="6">
    <location>
        <begin position="709"/>
        <end position="728"/>
    </location>
</feature>
<dbReference type="PANTHER" id="PTHR30572">
    <property type="entry name" value="MEMBRANE COMPONENT OF TRANSPORTER-RELATED"/>
    <property type="match status" value="1"/>
</dbReference>
<dbReference type="InterPro" id="IPR050250">
    <property type="entry name" value="Macrolide_Exporter_MacB"/>
</dbReference>
<comment type="subcellular location">
    <subcellularLocation>
        <location evidence="1">Cell membrane</location>
        <topology evidence="1">Multi-pass membrane protein</topology>
    </subcellularLocation>
</comment>
<feature type="transmembrane region" description="Helical" evidence="6">
    <location>
        <begin position="740"/>
        <end position="762"/>
    </location>
</feature>
<feature type="domain" description="ABC3 transporter permease C-terminal" evidence="7">
    <location>
        <begin position="660"/>
        <end position="773"/>
    </location>
</feature>
<sequence>MKSYFTFLSRNKLYTAIQFFGLAIALGVVLLLTLYAKTEFNIGNRQPYSHQLYAIGYGDGIGMTVGTAPELFPSIPEIKEWTRLINNELTDLTIDNNYYQVNSLAVDSNFFRLMDYPLIGCERDKVLNGTDEAIISEPFARKVFGNEDPIGRTIMYLNQTPLRVVGILPTFDPTELLKPVDLLVPIKLVEKTYSWMDNFGSTQTFVTLAERATPGTVSRKLLDSYKSYWNYWKEDNSTNTFAWGSSLTRMDEIYFSPLNYNTPFRNGTRKQVQILLAIAMILLLSAVFNYINLTVSQTGKRAHEMATRRLMGDSAGQIVLRYLAESAIFTTGCFIGGCLIAVIAKPYFEYLLSTQIAMSLSPATVAYALLLLVGITGISGLVPALIIRKYSPIDIVKGNFRLQNKQLFSRLFIIVQNVISTFLIALGLTMAVQIHYLATLPTGYNTDLVFVRAWDLGPTYDKQAILQKRLQALPQVAEVALARKLPFVSGHDGVRQPDEEGMSWLHLSDVDSTAFRMLGFEVTERWSDPLPGMVWVTEETCRRYNLSADNPHFGKNGDEGGYRYNVCGVIRDYRSLMPLNTPTPDSHGAVGVMDPQGYVISQVVRTQGNRSEALAAIRHTCREVSKEVIGMPKDLETDYIDDYLDKDLTHEKNIVMLVLCFMVISILISAMGLFAMSISYTEQQSKRIALCKVMGAETSGAVWELSKRFMMLSLLAACFALPISLKAVQISLESFYNRIAFPWHLIAAAVLATIVIAFVSIISQTLKVARRNPIKSIRTE</sequence>